<gene>
    <name evidence="3" type="ORF">NXT3_CH01689</name>
</gene>
<feature type="domain" description="DUF1468" evidence="2">
    <location>
        <begin position="13"/>
        <end position="149"/>
    </location>
</feature>
<evidence type="ECO:0000313" key="4">
    <source>
        <dbReference type="Proteomes" id="UP000239340"/>
    </source>
</evidence>
<dbReference type="RefSeq" id="WP_104839128.1">
    <property type="nucleotide sequence ID" value="NZ_CP024307.1"/>
</dbReference>
<name>A0A2L0H4Y7_RHIFR</name>
<dbReference type="EMBL" id="CP024307">
    <property type="protein sequence ID" value="AUX76262.1"/>
    <property type="molecule type" value="Genomic_DNA"/>
</dbReference>
<organism evidence="3 4">
    <name type="scientific">Rhizobium fredii</name>
    <name type="common">Sinorhizobium fredii</name>
    <dbReference type="NCBI Taxonomy" id="380"/>
    <lineage>
        <taxon>Bacteria</taxon>
        <taxon>Pseudomonadati</taxon>
        <taxon>Pseudomonadota</taxon>
        <taxon>Alphaproteobacteria</taxon>
        <taxon>Hyphomicrobiales</taxon>
        <taxon>Rhizobiaceae</taxon>
        <taxon>Sinorhizobium/Ensifer group</taxon>
        <taxon>Sinorhizobium</taxon>
    </lineage>
</organism>
<feature type="transmembrane region" description="Helical" evidence="1">
    <location>
        <begin position="126"/>
        <end position="144"/>
    </location>
</feature>
<feature type="transmembrane region" description="Helical" evidence="1">
    <location>
        <begin position="78"/>
        <end position="96"/>
    </location>
</feature>
<dbReference type="InterPro" id="IPR009936">
    <property type="entry name" value="DUF1468"/>
</dbReference>
<keyword evidence="1" id="KW-0472">Membrane</keyword>
<proteinExistence type="predicted"/>
<evidence type="ECO:0000256" key="1">
    <source>
        <dbReference type="SAM" id="Phobius"/>
    </source>
</evidence>
<accession>A0A2L0H4Y7</accession>
<keyword evidence="1" id="KW-0812">Transmembrane</keyword>
<reference evidence="3 4" key="1">
    <citation type="submission" date="2017-10" db="EMBL/GenBank/DDBJ databases">
        <title>Analysis of the genome sequences of Rhizobium populations associated to common bean (phaseolus vulgaris).</title>
        <authorList>
            <person name="Bustos P."/>
            <person name="Santamaria R.I."/>
            <person name="Miranda-Sanchez F."/>
            <person name="Perez-Carrascal O."/>
            <person name="Juarez S."/>
            <person name="Lozano L."/>
            <person name="Martinez-Flores I."/>
            <person name="Vinuesa P."/>
            <person name="Martinez-Romero E."/>
            <person name="Cevallos M.A."/>
            <person name="Romero D."/>
            <person name="Davila G."/>
            <person name="Gonzalez V."/>
        </authorList>
    </citation>
    <scope>NUCLEOTIDE SEQUENCE [LARGE SCALE GENOMIC DNA]</scope>
    <source>
        <strain evidence="3 4">NXT3</strain>
    </source>
</reference>
<feature type="transmembrane region" description="Helical" evidence="1">
    <location>
        <begin position="12"/>
        <end position="32"/>
    </location>
</feature>
<dbReference type="Pfam" id="PF07331">
    <property type="entry name" value="TctB"/>
    <property type="match status" value="1"/>
</dbReference>
<evidence type="ECO:0000313" key="3">
    <source>
        <dbReference type="EMBL" id="AUX76262.1"/>
    </source>
</evidence>
<feature type="transmembrane region" description="Helical" evidence="1">
    <location>
        <begin position="44"/>
        <end position="66"/>
    </location>
</feature>
<dbReference type="AlphaFoldDB" id="A0A2L0H4Y7"/>
<feature type="transmembrane region" description="Helical" evidence="1">
    <location>
        <begin position="102"/>
        <end position="119"/>
    </location>
</feature>
<keyword evidence="1" id="KW-1133">Transmembrane helix</keyword>
<evidence type="ECO:0000259" key="2">
    <source>
        <dbReference type="Pfam" id="PF07331"/>
    </source>
</evidence>
<dbReference type="Proteomes" id="UP000239340">
    <property type="component" value="Chromosome"/>
</dbReference>
<sequence length="165" mass="17669">MSKSASLRIGETILGLATLSLGLFIAIETWMTPPIAAQAVIGPGLFPALIATGLVPVGLQLLYEAFLHRFQVEEFPELDWKAVIIVAAAFASQLVLLERLGWVISGTLLFAVSAIAFGSRAHVRNVLIGLALTAITYLVFHYGLDLDLPTGSYVEELIIMFGGSV</sequence>
<protein>
    <submittedName>
        <fullName evidence="3">TctB family tripartite tricarboxylate transporter protein</fullName>
    </submittedName>
</protein>